<dbReference type="AlphaFoldDB" id="J3L0E4"/>
<dbReference type="Gramene" id="OB01G27000.1">
    <property type="protein sequence ID" value="OB01G27000.1"/>
    <property type="gene ID" value="OB01G27000"/>
</dbReference>
<dbReference type="EnsemblPlants" id="OB01G27000.1">
    <property type="protein sequence ID" value="OB01G27000.1"/>
    <property type="gene ID" value="OB01G27000"/>
</dbReference>
<keyword evidence="2" id="KW-1185">Reference proteome</keyword>
<sequence>MVPNAMHLLPTKRAISLVVEQRRRLLHQTPRTMNSTDAQHFGPPSRLTSALWKLFAGGCFPDPSESHLMRCFPPIVQMMKLASC</sequence>
<name>J3L0E4_ORYBR</name>
<evidence type="ECO:0000313" key="1">
    <source>
        <dbReference type="EnsemblPlants" id="OB01G27000.1"/>
    </source>
</evidence>
<organism evidence="1">
    <name type="scientific">Oryza brachyantha</name>
    <name type="common">malo sina</name>
    <dbReference type="NCBI Taxonomy" id="4533"/>
    <lineage>
        <taxon>Eukaryota</taxon>
        <taxon>Viridiplantae</taxon>
        <taxon>Streptophyta</taxon>
        <taxon>Embryophyta</taxon>
        <taxon>Tracheophyta</taxon>
        <taxon>Spermatophyta</taxon>
        <taxon>Magnoliopsida</taxon>
        <taxon>Liliopsida</taxon>
        <taxon>Poales</taxon>
        <taxon>Poaceae</taxon>
        <taxon>BOP clade</taxon>
        <taxon>Oryzoideae</taxon>
        <taxon>Oryzeae</taxon>
        <taxon>Oryzinae</taxon>
        <taxon>Oryza</taxon>
    </lineage>
</organism>
<reference evidence="1" key="1">
    <citation type="journal article" date="2013" name="Nat. Commun.">
        <title>Whole-genome sequencing of Oryza brachyantha reveals mechanisms underlying Oryza genome evolution.</title>
        <authorList>
            <person name="Chen J."/>
            <person name="Huang Q."/>
            <person name="Gao D."/>
            <person name="Wang J."/>
            <person name="Lang Y."/>
            <person name="Liu T."/>
            <person name="Li B."/>
            <person name="Bai Z."/>
            <person name="Luis Goicoechea J."/>
            <person name="Liang C."/>
            <person name="Chen C."/>
            <person name="Zhang W."/>
            <person name="Sun S."/>
            <person name="Liao Y."/>
            <person name="Zhang X."/>
            <person name="Yang L."/>
            <person name="Song C."/>
            <person name="Wang M."/>
            <person name="Shi J."/>
            <person name="Liu G."/>
            <person name="Liu J."/>
            <person name="Zhou H."/>
            <person name="Zhou W."/>
            <person name="Yu Q."/>
            <person name="An N."/>
            <person name="Chen Y."/>
            <person name="Cai Q."/>
            <person name="Wang B."/>
            <person name="Liu B."/>
            <person name="Min J."/>
            <person name="Huang Y."/>
            <person name="Wu H."/>
            <person name="Li Z."/>
            <person name="Zhang Y."/>
            <person name="Yin Y."/>
            <person name="Song W."/>
            <person name="Jiang J."/>
            <person name="Jackson S.A."/>
            <person name="Wing R.A."/>
            <person name="Wang J."/>
            <person name="Chen M."/>
        </authorList>
    </citation>
    <scope>NUCLEOTIDE SEQUENCE [LARGE SCALE GENOMIC DNA]</scope>
    <source>
        <strain evidence="1">cv. IRGC 101232</strain>
    </source>
</reference>
<reference evidence="1" key="2">
    <citation type="submission" date="2013-04" db="UniProtKB">
        <authorList>
            <consortium name="EnsemblPlants"/>
        </authorList>
    </citation>
    <scope>IDENTIFICATION</scope>
</reference>
<dbReference type="Proteomes" id="UP000006038">
    <property type="component" value="Chromosome 1"/>
</dbReference>
<dbReference type="HOGENOM" id="CLU_2610244_0_0_1"/>
<proteinExistence type="predicted"/>
<accession>J3L0E4</accession>
<evidence type="ECO:0000313" key="2">
    <source>
        <dbReference type="Proteomes" id="UP000006038"/>
    </source>
</evidence>
<protein>
    <submittedName>
        <fullName evidence="1">Uncharacterized protein</fullName>
    </submittedName>
</protein>